<dbReference type="PANTHER" id="PTHR30589">
    <property type="entry name" value="PROLIPOPROTEIN DIACYLGLYCERYL TRANSFERASE"/>
    <property type="match status" value="1"/>
</dbReference>
<dbReference type="EMBL" id="CAEZUF010000051">
    <property type="protein sequence ID" value="CAB4592527.1"/>
    <property type="molecule type" value="Genomic_DNA"/>
</dbReference>
<feature type="transmembrane region" description="Helical" evidence="6">
    <location>
        <begin position="54"/>
        <end position="73"/>
    </location>
</feature>
<dbReference type="PROSITE" id="PS01311">
    <property type="entry name" value="LGT"/>
    <property type="match status" value="1"/>
</dbReference>
<keyword evidence="4 6" id="KW-1133">Transmembrane helix</keyword>
<proteinExistence type="inferred from homology"/>
<evidence type="ECO:0000313" key="8">
    <source>
        <dbReference type="EMBL" id="CAB4798307.1"/>
    </source>
</evidence>
<dbReference type="EMBL" id="CAFAAT010000008">
    <property type="protein sequence ID" value="CAB4798307.1"/>
    <property type="molecule type" value="Genomic_DNA"/>
</dbReference>
<feature type="transmembrane region" description="Helical" evidence="6">
    <location>
        <begin position="93"/>
        <end position="115"/>
    </location>
</feature>
<keyword evidence="2" id="KW-0808">Transferase</keyword>
<feature type="transmembrane region" description="Helical" evidence="6">
    <location>
        <begin position="23"/>
        <end position="42"/>
    </location>
</feature>
<evidence type="ECO:0000256" key="6">
    <source>
        <dbReference type="SAM" id="Phobius"/>
    </source>
</evidence>
<keyword evidence="1" id="KW-1003">Cell membrane</keyword>
<dbReference type="GO" id="GO:0005886">
    <property type="term" value="C:plasma membrane"/>
    <property type="evidence" value="ECO:0007669"/>
    <property type="project" value="InterPro"/>
</dbReference>
<dbReference type="GO" id="GO:0042158">
    <property type="term" value="P:lipoprotein biosynthetic process"/>
    <property type="evidence" value="ECO:0007669"/>
    <property type="project" value="InterPro"/>
</dbReference>
<evidence type="ECO:0000256" key="3">
    <source>
        <dbReference type="ARBA" id="ARBA00022692"/>
    </source>
</evidence>
<evidence type="ECO:0000256" key="4">
    <source>
        <dbReference type="ARBA" id="ARBA00022989"/>
    </source>
</evidence>
<dbReference type="NCBIfam" id="TIGR00544">
    <property type="entry name" value="lgt"/>
    <property type="match status" value="1"/>
</dbReference>
<dbReference type="PANTHER" id="PTHR30589:SF0">
    <property type="entry name" value="PHOSPHATIDYLGLYCEROL--PROLIPOPROTEIN DIACYLGLYCERYL TRANSFERASE"/>
    <property type="match status" value="1"/>
</dbReference>
<keyword evidence="5 6" id="KW-0472">Membrane</keyword>
<keyword evidence="3 6" id="KW-0812">Transmembrane</keyword>
<evidence type="ECO:0000256" key="1">
    <source>
        <dbReference type="ARBA" id="ARBA00022475"/>
    </source>
</evidence>
<name>A0A6J6FUQ9_9ZZZZ</name>
<protein>
    <submittedName>
        <fullName evidence="7">Unannotated protein</fullName>
    </submittedName>
</protein>
<accession>A0A6J6FUQ9</accession>
<evidence type="ECO:0000256" key="5">
    <source>
        <dbReference type="ARBA" id="ARBA00023136"/>
    </source>
</evidence>
<dbReference type="HAMAP" id="MF_01147">
    <property type="entry name" value="Lgt"/>
    <property type="match status" value="1"/>
</dbReference>
<evidence type="ECO:0000256" key="2">
    <source>
        <dbReference type="ARBA" id="ARBA00022679"/>
    </source>
</evidence>
<dbReference type="GO" id="GO:0008961">
    <property type="term" value="F:phosphatidylglycerol-prolipoprotein diacylglyceryl transferase activity"/>
    <property type="evidence" value="ECO:0007669"/>
    <property type="project" value="InterPro"/>
</dbReference>
<dbReference type="InterPro" id="IPR001640">
    <property type="entry name" value="Lgt"/>
</dbReference>
<evidence type="ECO:0000313" key="7">
    <source>
        <dbReference type="EMBL" id="CAB4592527.1"/>
    </source>
</evidence>
<reference evidence="7" key="1">
    <citation type="submission" date="2020-05" db="EMBL/GenBank/DDBJ databases">
        <authorList>
            <person name="Chiriac C."/>
            <person name="Salcher M."/>
            <person name="Ghai R."/>
            <person name="Kavagutti S V."/>
        </authorList>
    </citation>
    <scope>NUCLEOTIDE SEQUENCE</scope>
</reference>
<feature type="transmembrane region" description="Helical" evidence="6">
    <location>
        <begin position="127"/>
        <end position="148"/>
    </location>
</feature>
<sequence>MGSFHQFIPSPTRAYIELGPLTIHFYAIAILTGVAVAIYWGNSRFVLMGGAPGKVSEVAIVAVPLGVIGGRIYHVVTSPAGYFGKNGRPIEALYIWQGGLGIWGAIALGLAAAWWRFNRNNLNFDGAPTFATFADALAPGVVLAQAIGRWGNWFNVELFGRPTKLPWGLEVPLNYRPNGFSEFATFHPTFIYESIWCLVVALLLLRLEKLKMAPGSIFIAYVALYSFGRIAIESIRIDDANLILGLRLNIWVGFFVCVVSSATLYRRWKSSTRG</sequence>
<organism evidence="7">
    <name type="scientific">freshwater metagenome</name>
    <dbReference type="NCBI Taxonomy" id="449393"/>
    <lineage>
        <taxon>unclassified sequences</taxon>
        <taxon>metagenomes</taxon>
        <taxon>ecological metagenomes</taxon>
    </lineage>
</organism>
<feature type="transmembrane region" description="Helical" evidence="6">
    <location>
        <begin position="244"/>
        <end position="265"/>
    </location>
</feature>
<dbReference type="AlphaFoldDB" id="A0A6J6FUQ9"/>
<feature type="transmembrane region" description="Helical" evidence="6">
    <location>
        <begin position="186"/>
        <end position="205"/>
    </location>
</feature>
<dbReference type="Pfam" id="PF01790">
    <property type="entry name" value="LGT"/>
    <property type="match status" value="1"/>
</dbReference>
<feature type="transmembrane region" description="Helical" evidence="6">
    <location>
        <begin position="212"/>
        <end position="232"/>
    </location>
</feature>
<gene>
    <name evidence="7" type="ORF">UFOPK1791_00646</name>
    <name evidence="8" type="ORF">UFOPK3083_00174</name>
</gene>